<evidence type="ECO:0008006" key="4">
    <source>
        <dbReference type="Google" id="ProtNLM"/>
    </source>
</evidence>
<reference evidence="2 3" key="1">
    <citation type="journal article" date="2021" name="Microbiol. Resour. Announc.">
        <title>Complete Genome Sequences of Two Rhodococcus sp. Strains with Large and Linear Chromosomes, Isolated from Apple Rhizosphere.</title>
        <authorList>
            <person name="Benning S."/>
            <person name="Brugnone N."/>
            <person name="Siani R."/>
            <person name="Kublik S."/>
            <person name="Schloter M."/>
            <person name="Rad V."/>
        </authorList>
    </citation>
    <scope>NUCLEOTIDE SEQUENCE [LARGE SCALE GENOMIC DNA]</scope>
    <source>
        <strain evidence="2 3">R79</strain>
    </source>
</reference>
<dbReference type="EMBL" id="CP070619">
    <property type="protein sequence ID" value="QSE94915.1"/>
    <property type="molecule type" value="Genomic_DNA"/>
</dbReference>
<protein>
    <recommendedName>
        <fullName evidence="4">DUF2530 domain-containing protein</fullName>
    </recommendedName>
</protein>
<reference evidence="2 3" key="2">
    <citation type="journal article" date="2022" name="Arch. Microbiol.">
        <title>Rhodococcus pseudokoreensis sp. nov. isolated from the rhizosphere of young M26 apple rootstocks.</title>
        <authorList>
            <person name="Kampfer P."/>
            <person name="Glaeser S.P."/>
            <person name="Blom J."/>
            <person name="Wolf J."/>
            <person name="Benning S."/>
            <person name="Schloter M."/>
            <person name="Neumann-Schaal M."/>
        </authorList>
    </citation>
    <scope>NUCLEOTIDE SEQUENCE [LARGE SCALE GENOMIC DNA]</scope>
    <source>
        <strain evidence="2 3">R79</strain>
    </source>
</reference>
<dbReference type="Proteomes" id="UP000662986">
    <property type="component" value="Chromosome"/>
</dbReference>
<keyword evidence="1" id="KW-0472">Membrane</keyword>
<proteinExistence type="predicted"/>
<gene>
    <name evidence="2" type="ORF">JWS13_43080</name>
</gene>
<dbReference type="RefSeq" id="WP_206011183.1">
    <property type="nucleotide sequence ID" value="NZ_CP070619.1"/>
</dbReference>
<name>A0A974ZYD1_9NOCA</name>
<organism evidence="2 3">
    <name type="scientific">Rhodococcus pseudokoreensis</name>
    <dbReference type="NCBI Taxonomy" id="2811421"/>
    <lineage>
        <taxon>Bacteria</taxon>
        <taxon>Bacillati</taxon>
        <taxon>Actinomycetota</taxon>
        <taxon>Actinomycetes</taxon>
        <taxon>Mycobacteriales</taxon>
        <taxon>Nocardiaceae</taxon>
        <taxon>Rhodococcus</taxon>
    </lineage>
</organism>
<evidence type="ECO:0000313" key="2">
    <source>
        <dbReference type="EMBL" id="QSE94915.1"/>
    </source>
</evidence>
<feature type="transmembrane region" description="Helical" evidence="1">
    <location>
        <begin position="6"/>
        <end position="24"/>
    </location>
</feature>
<keyword evidence="1" id="KW-0812">Transmembrane</keyword>
<keyword evidence="3" id="KW-1185">Reference proteome</keyword>
<evidence type="ECO:0000256" key="1">
    <source>
        <dbReference type="SAM" id="Phobius"/>
    </source>
</evidence>
<sequence length="76" mass="8487">MKPHTYTAYSIGCGIAWAIVWSIIGTTRPQARSPVLLFFAGWLAGWTSATIARYVYPPPQTGRGIRTRHRTVPDQL</sequence>
<accession>A0A974ZYD1</accession>
<evidence type="ECO:0000313" key="3">
    <source>
        <dbReference type="Proteomes" id="UP000662986"/>
    </source>
</evidence>
<keyword evidence="1" id="KW-1133">Transmembrane helix</keyword>
<feature type="transmembrane region" description="Helical" evidence="1">
    <location>
        <begin position="36"/>
        <end position="56"/>
    </location>
</feature>